<evidence type="ECO:0000256" key="1">
    <source>
        <dbReference type="SAM" id="Phobius"/>
    </source>
</evidence>
<evidence type="ECO:0000313" key="2">
    <source>
        <dbReference type="EMBL" id="OUN43368.1"/>
    </source>
</evidence>
<keyword evidence="1" id="KW-0472">Membrane</keyword>
<organism evidence="2 3">
    <name type="scientific">Enorma massiliensis</name>
    <dbReference type="NCBI Taxonomy" id="1472761"/>
    <lineage>
        <taxon>Bacteria</taxon>
        <taxon>Bacillati</taxon>
        <taxon>Actinomycetota</taxon>
        <taxon>Coriobacteriia</taxon>
        <taxon>Coriobacteriales</taxon>
        <taxon>Coriobacteriaceae</taxon>
        <taxon>Enorma</taxon>
    </lineage>
</organism>
<dbReference type="Pfam" id="PF11667">
    <property type="entry name" value="DUF3267"/>
    <property type="match status" value="1"/>
</dbReference>
<dbReference type="EMBL" id="NFHO01000004">
    <property type="protein sequence ID" value="OUN43368.1"/>
    <property type="molecule type" value="Genomic_DNA"/>
</dbReference>
<reference evidence="3" key="1">
    <citation type="submission" date="2017-04" db="EMBL/GenBank/DDBJ databases">
        <title>Function of individual gut microbiota members based on whole genome sequencing of pure cultures obtained from chicken caecum.</title>
        <authorList>
            <person name="Medvecky M."/>
            <person name="Cejkova D."/>
            <person name="Polansky O."/>
            <person name="Karasova D."/>
            <person name="Kubasova T."/>
            <person name="Cizek A."/>
            <person name="Rychlik I."/>
        </authorList>
    </citation>
    <scope>NUCLEOTIDE SEQUENCE [LARGE SCALE GENOMIC DNA]</scope>
    <source>
        <strain evidence="3">An70</strain>
    </source>
</reference>
<dbReference type="AlphaFoldDB" id="A0A1Y3U860"/>
<gene>
    <name evidence="2" type="ORF">B5G21_04330</name>
</gene>
<dbReference type="InterPro" id="IPR021683">
    <property type="entry name" value="DUF3267"/>
</dbReference>
<protein>
    <recommendedName>
        <fullName evidence="4">DUF3267 domain-containing protein</fullName>
    </recommendedName>
</protein>
<dbReference type="RefSeq" id="WP_087186174.1">
    <property type="nucleotide sequence ID" value="NZ_NFHO01000004.1"/>
</dbReference>
<dbReference type="STRING" id="1118060.GCA_000311845_00657"/>
<proteinExistence type="predicted"/>
<evidence type="ECO:0000313" key="3">
    <source>
        <dbReference type="Proteomes" id="UP000196560"/>
    </source>
</evidence>
<dbReference type="Proteomes" id="UP000196560">
    <property type="component" value="Unassembled WGS sequence"/>
</dbReference>
<accession>A0A1Y3U860</accession>
<keyword evidence="1" id="KW-1133">Transmembrane helix</keyword>
<feature type="transmembrane region" description="Helical" evidence="1">
    <location>
        <begin position="64"/>
        <end position="84"/>
    </location>
</feature>
<keyword evidence="3" id="KW-1185">Reference proteome</keyword>
<dbReference type="eggNOG" id="ENOG5031TMK">
    <property type="taxonomic scope" value="Bacteria"/>
</dbReference>
<sequence>MRCRSNIHTFEDEDFLKRMTQCSTVTFIIGLAATLVFAVVLAVAVPESFDGLLVGIFAEDGRGIVDYLFWIAWVAVALVVSLAAHELVHAIFFKAFAPAGTRVSFGANWKRGMLYACAEGIVYTRSQYLIIALAPTFIVTPLVVAAGLACGCPVAGAFAAVLHLTGCAGDWGYVHELRADPLITHCEDTSYGVCFYGDDEDCDAAFGEEQEEVRS</sequence>
<evidence type="ECO:0008006" key="4">
    <source>
        <dbReference type="Google" id="ProtNLM"/>
    </source>
</evidence>
<feature type="transmembrane region" description="Helical" evidence="1">
    <location>
        <begin position="25"/>
        <end position="44"/>
    </location>
</feature>
<feature type="transmembrane region" description="Helical" evidence="1">
    <location>
        <begin position="128"/>
        <end position="149"/>
    </location>
</feature>
<keyword evidence="1" id="KW-0812">Transmembrane</keyword>
<name>A0A1Y3U860_9ACTN</name>
<comment type="caution">
    <text evidence="2">The sequence shown here is derived from an EMBL/GenBank/DDBJ whole genome shotgun (WGS) entry which is preliminary data.</text>
</comment>